<dbReference type="GO" id="GO:0000155">
    <property type="term" value="F:phosphorelay sensor kinase activity"/>
    <property type="evidence" value="ECO:0007669"/>
    <property type="project" value="InterPro"/>
</dbReference>
<evidence type="ECO:0000256" key="5">
    <source>
        <dbReference type="ARBA" id="ARBA00022777"/>
    </source>
</evidence>
<dbReference type="InterPro" id="IPR003661">
    <property type="entry name" value="HisK_dim/P_dom"/>
</dbReference>
<dbReference type="SUPFAM" id="SSF55874">
    <property type="entry name" value="ATPase domain of HSP90 chaperone/DNA topoisomerase II/histidine kinase"/>
    <property type="match status" value="1"/>
</dbReference>
<dbReference type="SUPFAM" id="SSF47384">
    <property type="entry name" value="Homodimeric domain of signal transducing histidine kinase"/>
    <property type="match status" value="1"/>
</dbReference>
<feature type="transmembrane region" description="Helical" evidence="7">
    <location>
        <begin position="77"/>
        <end position="97"/>
    </location>
</feature>
<dbReference type="PROSITE" id="PS50109">
    <property type="entry name" value="HIS_KIN"/>
    <property type="match status" value="1"/>
</dbReference>
<dbReference type="PANTHER" id="PTHR43304">
    <property type="entry name" value="PHYTOCHROME-LIKE PROTEIN CPH1"/>
    <property type="match status" value="1"/>
</dbReference>
<sequence length="403" mass="44693">MMSWPPVSIDGKGLVSVLGAFYVLVAIVTAIVPTSHDESAITVLVTFGFISGSGFVLLVGGYRLQRTDIDPQFYGDVFRRSVAGIAVMLSILGLYHVQPGIGITKPHRSVPILTGFAGVAGYAVGTFDARAKTRELELEERNRQLERMQARLEESNERLEQFAYAASHDLQEPLRMISSYLELIDRRYGDDLDENAREFLEYALDGSDRMTAMIDSLLKYSRVDTQGEPFEPVSLGAILDDVVRDLELRIEESGAEIEYVGLPRVEGDERQLRQLFQNLLSNAIEYSGDAPPRIEIDAERCEEIPVPDSGGDGAERTGDDWIVTVRDHGVGIDPAEQEQVFRMFQRLHTQEEHPGTGIGLALCKRIVERHGGEIWVDSERGEGTTISLTLPAVGVVERQSEDV</sequence>
<keyword evidence="6" id="KW-0175">Coiled coil</keyword>
<evidence type="ECO:0000256" key="6">
    <source>
        <dbReference type="SAM" id="Coils"/>
    </source>
</evidence>
<keyword evidence="3" id="KW-0597">Phosphoprotein</keyword>
<feature type="transmembrane region" description="Helical" evidence="7">
    <location>
        <begin position="40"/>
        <end position="65"/>
    </location>
</feature>
<dbReference type="Gene3D" id="3.30.565.10">
    <property type="entry name" value="Histidine kinase-like ATPase, C-terminal domain"/>
    <property type="match status" value="1"/>
</dbReference>
<evidence type="ECO:0000313" key="10">
    <source>
        <dbReference type="Proteomes" id="UP000281431"/>
    </source>
</evidence>
<keyword evidence="7" id="KW-0472">Membrane</keyword>
<organism evidence="9 10">
    <name type="scientific">Natrarchaeobius chitinivorans</name>
    <dbReference type="NCBI Taxonomy" id="1679083"/>
    <lineage>
        <taxon>Archaea</taxon>
        <taxon>Methanobacteriati</taxon>
        <taxon>Methanobacteriota</taxon>
        <taxon>Stenosarchaea group</taxon>
        <taxon>Halobacteria</taxon>
        <taxon>Halobacteriales</taxon>
        <taxon>Natrialbaceae</taxon>
        <taxon>Natrarchaeobius</taxon>
    </lineage>
</organism>
<dbReference type="EC" id="2.7.13.3" evidence="2"/>
<dbReference type="InterPro" id="IPR036890">
    <property type="entry name" value="HATPase_C_sf"/>
</dbReference>
<dbReference type="Gene3D" id="1.10.287.130">
    <property type="match status" value="1"/>
</dbReference>
<dbReference type="InterPro" id="IPR004358">
    <property type="entry name" value="Sig_transdc_His_kin-like_C"/>
</dbReference>
<dbReference type="Proteomes" id="UP000281431">
    <property type="component" value="Unassembled WGS sequence"/>
</dbReference>
<keyword evidence="4" id="KW-0808">Transferase</keyword>
<dbReference type="InterPro" id="IPR052162">
    <property type="entry name" value="Sensor_kinase/Photoreceptor"/>
</dbReference>
<dbReference type="EMBL" id="REFZ01000002">
    <property type="protein sequence ID" value="RQH02407.1"/>
    <property type="molecule type" value="Genomic_DNA"/>
</dbReference>
<comment type="caution">
    <text evidence="9">The sequence shown here is derived from an EMBL/GenBank/DDBJ whole genome shotgun (WGS) entry which is preliminary data.</text>
</comment>
<accession>A0A3N6N3Y1</accession>
<proteinExistence type="predicted"/>
<keyword evidence="7" id="KW-0812">Transmembrane</keyword>
<feature type="coiled-coil region" evidence="6">
    <location>
        <begin position="131"/>
        <end position="165"/>
    </location>
</feature>
<dbReference type="SMART" id="SM00387">
    <property type="entry name" value="HATPase_c"/>
    <property type="match status" value="1"/>
</dbReference>
<protein>
    <recommendedName>
        <fullName evidence="2">histidine kinase</fullName>
        <ecNumber evidence="2">2.7.13.3</ecNumber>
    </recommendedName>
</protein>
<dbReference type="CDD" id="cd00082">
    <property type="entry name" value="HisKA"/>
    <property type="match status" value="1"/>
</dbReference>
<evidence type="ECO:0000256" key="4">
    <source>
        <dbReference type="ARBA" id="ARBA00022679"/>
    </source>
</evidence>
<dbReference type="AlphaFoldDB" id="A0A3N6N3Y1"/>
<dbReference type="InterPro" id="IPR003594">
    <property type="entry name" value="HATPase_dom"/>
</dbReference>
<evidence type="ECO:0000313" key="9">
    <source>
        <dbReference type="EMBL" id="RQH02407.1"/>
    </source>
</evidence>
<keyword evidence="7" id="KW-1133">Transmembrane helix</keyword>
<dbReference type="FunFam" id="3.30.565.10:FF:000006">
    <property type="entry name" value="Sensor histidine kinase WalK"/>
    <property type="match status" value="1"/>
</dbReference>
<dbReference type="Pfam" id="PF00512">
    <property type="entry name" value="HisKA"/>
    <property type="match status" value="1"/>
</dbReference>
<evidence type="ECO:0000259" key="8">
    <source>
        <dbReference type="PROSITE" id="PS50109"/>
    </source>
</evidence>
<evidence type="ECO:0000256" key="7">
    <source>
        <dbReference type="SAM" id="Phobius"/>
    </source>
</evidence>
<keyword evidence="10" id="KW-1185">Reference proteome</keyword>
<keyword evidence="5 9" id="KW-0418">Kinase</keyword>
<name>A0A3N6N3Y1_NATCH</name>
<dbReference type="InterPro" id="IPR005467">
    <property type="entry name" value="His_kinase_dom"/>
</dbReference>
<comment type="catalytic activity">
    <reaction evidence="1">
        <text>ATP + protein L-histidine = ADP + protein N-phospho-L-histidine.</text>
        <dbReference type="EC" id="2.7.13.3"/>
    </reaction>
</comment>
<evidence type="ECO:0000256" key="3">
    <source>
        <dbReference type="ARBA" id="ARBA00022553"/>
    </source>
</evidence>
<feature type="domain" description="Histidine kinase" evidence="8">
    <location>
        <begin position="165"/>
        <end position="394"/>
    </location>
</feature>
<gene>
    <name evidence="9" type="ORF">EA472_03640</name>
</gene>
<evidence type="ECO:0000256" key="2">
    <source>
        <dbReference type="ARBA" id="ARBA00012438"/>
    </source>
</evidence>
<dbReference type="PANTHER" id="PTHR43304:SF1">
    <property type="entry name" value="PAC DOMAIN-CONTAINING PROTEIN"/>
    <property type="match status" value="1"/>
</dbReference>
<dbReference type="PRINTS" id="PR00344">
    <property type="entry name" value="BCTRLSENSOR"/>
</dbReference>
<dbReference type="InterPro" id="IPR036097">
    <property type="entry name" value="HisK_dim/P_sf"/>
</dbReference>
<dbReference type="SMART" id="SM00388">
    <property type="entry name" value="HisKA"/>
    <property type="match status" value="1"/>
</dbReference>
<dbReference type="Pfam" id="PF02518">
    <property type="entry name" value="HATPase_c"/>
    <property type="match status" value="1"/>
</dbReference>
<reference evidence="9 10" key="1">
    <citation type="submission" date="2018-10" db="EMBL/GenBank/DDBJ databases">
        <title>Natrarchaeobius chitinivorans gen. nov., sp. nov., and Natrarchaeobius haloalkaliphilus sp. nov., alkaliphilic, chitin-utilizing haloarchaea from hypersaline alkaline lakes.</title>
        <authorList>
            <person name="Sorokin D.Y."/>
            <person name="Elcheninov A.G."/>
            <person name="Kostrikina N.A."/>
            <person name="Bale N.J."/>
            <person name="Sinninghe Damste J.S."/>
            <person name="Khijniak T.V."/>
            <person name="Kublanov I.V."/>
            <person name="Toshchakov S.V."/>
        </authorList>
    </citation>
    <scope>NUCLEOTIDE SEQUENCE [LARGE SCALE GENOMIC DNA]</scope>
    <source>
        <strain evidence="9 10">AArcht7</strain>
    </source>
</reference>
<evidence type="ECO:0000256" key="1">
    <source>
        <dbReference type="ARBA" id="ARBA00000085"/>
    </source>
</evidence>